<dbReference type="Proteomes" id="UP000006039">
    <property type="component" value="Unassembled WGS sequence"/>
</dbReference>
<reference evidence="2" key="3">
    <citation type="submission" date="2010-09" db="EMBL/GenBank/DDBJ databases">
        <title>Annotation of Gaeumannomyces graminis var. tritici R3-111a-1.</title>
        <authorList>
            <consortium name="The Broad Institute Genome Sequencing Platform"/>
            <person name="Ma L.-J."/>
            <person name="Dead R."/>
            <person name="Young S.K."/>
            <person name="Zeng Q."/>
            <person name="Gargeya S."/>
            <person name="Fitzgerald M."/>
            <person name="Haas B."/>
            <person name="Abouelleil A."/>
            <person name="Alvarado L."/>
            <person name="Arachchi H.M."/>
            <person name="Berlin A."/>
            <person name="Brown A."/>
            <person name="Chapman S.B."/>
            <person name="Chen Z."/>
            <person name="Dunbar C."/>
            <person name="Freedman E."/>
            <person name="Gearin G."/>
            <person name="Gellesch M."/>
            <person name="Goldberg J."/>
            <person name="Griggs A."/>
            <person name="Gujja S."/>
            <person name="Heiman D."/>
            <person name="Howarth C."/>
            <person name="Larson L."/>
            <person name="Lui A."/>
            <person name="MacDonald P.J.P."/>
            <person name="Mehta T."/>
            <person name="Montmayeur A."/>
            <person name="Murphy C."/>
            <person name="Neiman D."/>
            <person name="Pearson M."/>
            <person name="Priest M."/>
            <person name="Roberts A."/>
            <person name="Saif S."/>
            <person name="Shea T."/>
            <person name="Shenoy N."/>
            <person name="Sisk P."/>
            <person name="Stolte C."/>
            <person name="Sykes S."/>
            <person name="Yandava C."/>
            <person name="Wortman J."/>
            <person name="Nusbaum C."/>
            <person name="Birren B."/>
        </authorList>
    </citation>
    <scope>NUCLEOTIDE SEQUENCE</scope>
    <source>
        <strain evidence="2">R3-111a-1</strain>
    </source>
</reference>
<dbReference type="GeneID" id="20354249"/>
<reference evidence="3" key="5">
    <citation type="submission" date="2018-04" db="UniProtKB">
        <authorList>
            <consortium name="EnsemblFungi"/>
        </authorList>
    </citation>
    <scope>IDENTIFICATION</scope>
    <source>
        <strain evidence="3">R3-111a-1</strain>
    </source>
</reference>
<dbReference type="EnsemblFungi" id="EJT68636">
    <property type="protein sequence ID" value="EJT68636"/>
    <property type="gene ID" value="GGTG_13791"/>
</dbReference>
<proteinExistence type="predicted"/>
<reference evidence="4" key="1">
    <citation type="submission" date="2010-07" db="EMBL/GenBank/DDBJ databases">
        <title>The genome sequence of Gaeumannomyces graminis var. tritici strain R3-111a-1.</title>
        <authorList>
            <consortium name="The Broad Institute Genome Sequencing Platform"/>
            <person name="Ma L.-J."/>
            <person name="Dead R."/>
            <person name="Young S."/>
            <person name="Zeng Q."/>
            <person name="Koehrsen M."/>
            <person name="Alvarado L."/>
            <person name="Berlin A."/>
            <person name="Chapman S.B."/>
            <person name="Chen Z."/>
            <person name="Freedman E."/>
            <person name="Gellesch M."/>
            <person name="Goldberg J."/>
            <person name="Griggs A."/>
            <person name="Gujja S."/>
            <person name="Heilman E.R."/>
            <person name="Heiman D."/>
            <person name="Hepburn T."/>
            <person name="Howarth C."/>
            <person name="Jen D."/>
            <person name="Larson L."/>
            <person name="Mehta T."/>
            <person name="Neiman D."/>
            <person name="Pearson M."/>
            <person name="Roberts A."/>
            <person name="Saif S."/>
            <person name="Shea T."/>
            <person name="Shenoy N."/>
            <person name="Sisk P."/>
            <person name="Stolte C."/>
            <person name="Sykes S."/>
            <person name="Walk T."/>
            <person name="White J."/>
            <person name="Yandava C."/>
            <person name="Haas B."/>
            <person name="Nusbaum C."/>
            <person name="Birren B."/>
        </authorList>
    </citation>
    <scope>NUCLEOTIDE SEQUENCE [LARGE SCALE GENOMIC DNA]</scope>
    <source>
        <strain evidence="4">R3-111a-1</strain>
    </source>
</reference>
<evidence type="ECO:0000313" key="4">
    <source>
        <dbReference type="Proteomes" id="UP000006039"/>
    </source>
</evidence>
<organism evidence="2">
    <name type="scientific">Gaeumannomyces tritici (strain R3-111a-1)</name>
    <name type="common">Wheat and barley take-all root rot fungus</name>
    <name type="synonym">Gaeumannomyces graminis var. tritici</name>
    <dbReference type="NCBI Taxonomy" id="644352"/>
    <lineage>
        <taxon>Eukaryota</taxon>
        <taxon>Fungi</taxon>
        <taxon>Dikarya</taxon>
        <taxon>Ascomycota</taxon>
        <taxon>Pezizomycotina</taxon>
        <taxon>Sordariomycetes</taxon>
        <taxon>Sordariomycetidae</taxon>
        <taxon>Magnaporthales</taxon>
        <taxon>Magnaporthaceae</taxon>
        <taxon>Gaeumannomyces</taxon>
    </lineage>
</organism>
<dbReference type="AlphaFoldDB" id="J3PJV2"/>
<reference evidence="3" key="4">
    <citation type="journal article" date="2015" name="G3 (Bethesda)">
        <title>Genome sequences of three phytopathogenic species of the Magnaporthaceae family of fungi.</title>
        <authorList>
            <person name="Okagaki L.H."/>
            <person name="Nunes C.C."/>
            <person name="Sailsbery J."/>
            <person name="Clay B."/>
            <person name="Brown D."/>
            <person name="John T."/>
            <person name="Oh Y."/>
            <person name="Young N."/>
            <person name="Fitzgerald M."/>
            <person name="Haas B.J."/>
            <person name="Zeng Q."/>
            <person name="Young S."/>
            <person name="Adiconis X."/>
            <person name="Fan L."/>
            <person name="Levin J.Z."/>
            <person name="Mitchell T.K."/>
            <person name="Okubara P.A."/>
            <person name="Farman M.L."/>
            <person name="Kohn L.M."/>
            <person name="Birren B."/>
            <person name="Ma L.-J."/>
            <person name="Dean R.A."/>
        </authorList>
    </citation>
    <scope>NUCLEOTIDE SEQUENCE</scope>
    <source>
        <strain evidence="3">R3-111a-1</strain>
    </source>
</reference>
<dbReference type="VEuPathDB" id="FungiDB:GGTG_13791"/>
<dbReference type="HOGENOM" id="CLU_2469218_0_0_1"/>
<dbReference type="EMBL" id="GL385447">
    <property type="protein sequence ID" value="EJT68636.1"/>
    <property type="molecule type" value="Genomic_DNA"/>
</dbReference>
<evidence type="ECO:0000313" key="3">
    <source>
        <dbReference type="EnsemblFungi" id="EJT68636"/>
    </source>
</evidence>
<gene>
    <name evidence="3" type="primary">20354249</name>
    <name evidence="2" type="ORF">GGTG_13791</name>
</gene>
<evidence type="ECO:0000256" key="1">
    <source>
        <dbReference type="SAM" id="MobiDB-lite"/>
    </source>
</evidence>
<feature type="region of interest" description="Disordered" evidence="1">
    <location>
        <begin position="64"/>
        <end position="88"/>
    </location>
</feature>
<dbReference type="RefSeq" id="XP_009229975.1">
    <property type="nucleotide sequence ID" value="XM_009231711.1"/>
</dbReference>
<reference evidence="2" key="2">
    <citation type="submission" date="2010-07" db="EMBL/GenBank/DDBJ databases">
        <authorList>
            <consortium name="The Broad Institute Genome Sequencing Platform"/>
            <consortium name="Broad Institute Genome Sequencing Center for Infectious Disease"/>
            <person name="Ma L.-J."/>
            <person name="Dead R."/>
            <person name="Young S."/>
            <person name="Zeng Q."/>
            <person name="Koehrsen M."/>
            <person name="Alvarado L."/>
            <person name="Berlin A."/>
            <person name="Chapman S.B."/>
            <person name="Chen Z."/>
            <person name="Freedman E."/>
            <person name="Gellesch M."/>
            <person name="Goldberg J."/>
            <person name="Griggs A."/>
            <person name="Gujja S."/>
            <person name="Heilman E.R."/>
            <person name="Heiman D."/>
            <person name="Hepburn T."/>
            <person name="Howarth C."/>
            <person name="Jen D."/>
            <person name="Larson L."/>
            <person name="Mehta T."/>
            <person name="Neiman D."/>
            <person name="Pearson M."/>
            <person name="Roberts A."/>
            <person name="Saif S."/>
            <person name="Shea T."/>
            <person name="Shenoy N."/>
            <person name="Sisk P."/>
            <person name="Stolte C."/>
            <person name="Sykes S."/>
            <person name="Walk T."/>
            <person name="White J."/>
            <person name="Yandava C."/>
            <person name="Haas B."/>
            <person name="Nusbaum C."/>
            <person name="Birren B."/>
        </authorList>
    </citation>
    <scope>NUCLEOTIDE SEQUENCE</scope>
    <source>
        <strain evidence="2">R3-111a-1</strain>
    </source>
</reference>
<sequence length="88" mass="9661">MLARWDCDGSGSTTIRLILLPLKRVFVSARKKQKVLMATQPKTGEDGPCYAPDARSQRGFAEAEKRHKTPSRGLLVSDGAHPLTRGVE</sequence>
<protein>
    <submittedName>
        <fullName evidence="2 3">Uncharacterized protein</fullName>
    </submittedName>
</protein>
<evidence type="ECO:0000313" key="2">
    <source>
        <dbReference type="EMBL" id="EJT68636.1"/>
    </source>
</evidence>
<accession>J3PJV2</accession>
<name>J3PJV2_GAET3</name>
<keyword evidence="4" id="KW-1185">Reference proteome</keyword>